<evidence type="ECO:0000313" key="2">
    <source>
        <dbReference type="EMBL" id="KAL3282543.1"/>
    </source>
</evidence>
<evidence type="ECO:0000313" key="3">
    <source>
        <dbReference type="Proteomes" id="UP001516400"/>
    </source>
</evidence>
<dbReference type="EMBL" id="JABFTP020000144">
    <property type="protein sequence ID" value="KAL3282543.1"/>
    <property type="molecule type" value="Genomic_DNA"/>
</dbReference>
<dbReference type="Proteomes" id="UP001516400">
    <property type="component" value="Unassembled WGS sequence"/>
</dbReference>
<evidence type="ECO:0000256" key="1">
    <source>
        <dbReference type="SAM" id="MobiDB-lite"/>
    </source>
</evidence>
<proteinExistence type="predicted"/>
<dbReference type="AlphaFoldDB" id="A0ABD2NV11"/>
<reference evidence="2 3" key="1">
    <citation type="journal article" date="2021" name="BMC Biol.">
        <title>Horizontally acquired antibacterial genes associated with adaptive radiation of ladybird beetles.</title>
        <authorList>
            <person name="Li H.S."/>
            <person name="Tang X.F."/>
            <person name="Huang Y.H."/>
            <person name="Xu Z.Y."/>
            <person name="Chen M.L."/>
            <person name="Du X.Y."/>
            <person name="Qiu B.Y."/>
            <person name="Chen P.T."/>
            <person name="Zhang W."/>
            <person name="Slipinski A."/>
            <person name="Escalona H.E."/>
            <person name="Waterhouse R.M."/>
            <person name="Zwick A."/>
            <person name="Pang H."/>
        </authorList>
    </citation>
    <scope>NUCLEOTIDE SEQUENCE [LARGE SCALE GENOMIC DNA]</scope>
    <source>
        <strain evidence="2">SYSU2018</strain>
    </source>
</reference>
<feature type="region of interest" description="Disordered" evidence="1">
    <location>
        <begin position="151"/>
        <end position="185"/>
    </location>
</feature>
<feature type="compositionally biased region" description="Polar residues" evidence="1">
    <location>
        <begin position="158"/>
        <end position="182"/>
    </location>
</feature>
<protein>
    <submittedName>
        <fullName evidence="2">Uncharacterized protein</fullName>
    </submittedName>
</protein>
<accession>A0ABD2NV11</accession>
<gene>
    <name evidence="2" type="ORF">HHI36_005723</name>
</gene>
<name>A0ABD2NV11_9CUCU</name>
<sequence length="207" mass="23752">MKESDHFEDNFKQIEDIIDARKEQGYYNIYKNENSRFSMPNAQGNPDRYVRFDDSIYQSESSSNLKLTDSEVTIVRVRCGGTAFKRCQSKWDMQDIAIPGDGSHLGESPSLVNLATMVIQFPINLSSEGSEYLVPLSSWDPYYKFEEISRKPEDNDSESINGSLEKTLRNSESLNSRDTSNHSNRHIGIAEKITRFIRKRCKKTKSS</sequence>
<comment type="caution">
    <text evidence="2">The sequence shown here is derived from an EMBL/GenBank/DDBJ whole genome shotgun (WGS) entry which is preliminary data.</text>
</comment>
<organism evidence="2 3">
    <name type="scientific">Cryptolaemus montrouzieri</name>
    <dbReference type="NCBI Taxonomy" id="559131"/>
    <lineage>
        <taxon>Eukaryota</taxon>
        <taxon>Metazoa</taxon>
        <taxon>Ecdysozoa</taxon>
        <taxon>Arthropoda</taxon>
        <taxon>Hexapoda</taxon>
        <taxon>Insecta</taxon>
        <taxon>Pterygota</taxon>
        <taxon>Neoptera</taxon>
        <taxon>Endopterygota</taxon>
        <taxon>Coleoptera</taxon>
        <taxon>Polyphaga</taxon>
        <taxon>Cucujiformia</taxon>
        <taxon>Coccinelloidea</taxon>
        <taxon>Coccinellidae</taxon>
        <taxon>Scymninae</taxon>
        <taxon>Scymnini</taxon>
        <taxon>Cryptolaemus</taxon>
    </lineage>
</organism>
<keyword evidence="3" id="KW-1185">Reference proteome</keyword>